<name>A0A4Q2DLU4_9AGAR</name>
<organism evidence="2 3">
    <name type="scientific">Candolleomyces aberdarensis</name>
    <dbReference type="NCBI Taxonomy" id="2316362"/>
    <lineage>
        <taxon>Eukaryota</taxon>
        <taxon>Fungi</taxon>
        <taxon>Dikarya</taxon>
        <taxon>Basidiomycota</taxon>
        <taxon>Agaricomycotina</taxon>
        <taxon>Agaricomycetes</taxon>
        <taxon>Agaricomycetidae</taxon>
        <taxon>Agaricales</taxon>
        <taxon>Agaricineae</taxon>
        <taxon>Psathyrellaceae</taxon>
        <taxon>Candolleomyces</taxon>
    </lineage>
</organism>
<evidence type="ECO:0000313" key="2">
    <source>
        <dbReference type="EMBL" id="RXW21090.1"/>
    </source>
</evidence>
<keyword evidence="3" id="KW-1185">Reference proteome</keyword>
<evidence type="ECO:0000256" key="1">
    <source>
        <dbReference type="SAM" id="MobiDB-lite"/>
    </source>
</evidence>
<protein>
    <submittedName>
        <fullName evidence="2">Uncharacterized protein</fullName>
    </submittedName>
</protein>
<dbReference type="AlphaFoldDB" id="A0A4Q2DLU4"/>
<feature type="region of interest" description="Disordered" evidence="1">
    <location>
        <begin position="323"/>
        <end position="458"/>
    </location>
</feature>
<dbReference type="OrthoDB" id="8954335at2759"/>
<comment type="caution">
    <text evidence="2">The sequence shown here is derived from an EMBL/GenBank/DDBJ whole genome shotgun (WGS) entry which is preliminary data.</text>
</comment>
<reference evidence="2 3" key="1">
    <citation type="submission" date="2019-01" db="EMBL/GenBank/DDBJ databases">
        <title>Draft genome sequence of Psathyrella aberdarensis IHI B618.</title>
        <authorList>
            <person name="Buettner E."/>
            <person name="Kellner H."/>
        </authorList>
    </citation>
    <scope>NUCLEOTIDE SEQUENCE [LARGE SCALE GENOMIC DNA]</scope>
    <source>
        <strain evidence="2 3">IHI B618</strain>
    </source>
</reference>
<dbReference type="Proteomes" id="UP000290288">
    <property type="component" value="Unassembled WGS sequence"/>
</dbReference>
<dbReference type="EMBL" id="SDEE01000121">
    <property type="protein sequence ID" value="RXW21090.1"/>
    <property type="molecule type" value="Genomic_DNA"/>
</dbReference>
<proteinExistence type="predicted"/>
<evidence type="ECO:0000313" key="3">
    <source>
        <dbReference type="Proteomes" id="UP000290288"/>
    </source>
</evidence>
<accession>A0A4Q2DLU4</accession>
<gene>
    <name evidence="2" type="ORF">EST38_g4774</name>
</gene>
<sequence length="759" mass="83520">MSDYDILKQVMDWMNEHCSSDVKFGGILYLHDITADRGGIEARRAWPIVHLKQPEPLGHLLIATVRWPPETDSERPRCEQHEQVLRTTIWDHVLGNGARLCRLMDTRESAWDVLNELLRINPLQLHEIHSDFISIYNKPRGAPKKQQNSVWKKLRGPLSRVWATSHGGVTDQGRLWTDRPTDTAFFNAPKTNSYVFATDTVLETDLEPRQNSVAHHVACLTANEALEHLKLHRTDIIKAMDNLEIPMIALAGFNEGLVQQGMTTLLQEIHIIPSKDLTPPQHVLDAVGKACSPFPSMIFMPSGTTLRPPVFDAEGKSLTFEDLISSPSTSQPRFNVALGKKQPSIARGSTARADYQYQSPSDGTQDGQSHGEQSRAFPTEARGVEPQSKIPRRSSSDDELQPGEEGSRGDDGRGSIPRNTANREGENAPIANAQGRDHVPPSQGPPVPGDGGGTTQRPYTIHFDITDAIYQPSPGSSLLQKLQLTGGFNFQVTPGRTSSVDFTKMQCQAHSNAGTSYRYSQSHLKVLIDSYSPRWRLSKHKPKSTRAAESQFKRIVANKTTWQQALKVGLSLIPFGAPVKAEGSISRTKEHSTSNEAVRFSSRIIQRQNLGVFWWSFQVDDEYETDCGIELGEDNLPSAEMSVLPSANSPNQPLDELTVEITSFWSLLRKKSGGWFSYAPGESLPPGFSNLCQVISIDLPPGDGNYVSETQHGAPGKPSQVSTVHSQCAISPTAAVLMFGGGVQEVDGLVDAGRRLVGA</sequence>
<feature type="compositionally biased region" description="Polar residues" evidence="1">
    <location>
        <begin position="356"/>
        <end position="371"/>
    </location>
</feature>